<dbReference type="RefSeq" id="XP_003291710.1">
    <property type="nucleotide sequence ID" value="XM_003291662.1"/>
</dbReference>
<evidence type="ECO:0000256" key="1">
    <source>
        <dbReference type="ARBA" id="ARBA00004319"/>
    </source>
</evidence>
<dbReference type="OrthoDB" id="10262720at2759"/>
<comment type="subcellular location">
    <subcellularLocation>
        <location evidence="1">Endoplasmic reticulum lumen</location>
    </subcellularLocation>
</comment>
<evidence type="ECO:0000256" key="8">
    <source>
        <dbReference type="SAM" id="MobiDB-lite"/>
    </source>
</evidence>
<dbReference type="Proteomes" id="UP000001064">
    <property type="component" value="Unassembled WGS sequence"/>
</dbReference>
<dbReference type="AlphaFoldDB" id="F0ZWB4"/>
<feature type="compositionally biased region" description="Basic and acidic residues" evidence="8">
    <location>
        <begin position="563"/>
        <end position="586"/>
    </location>
</feature>
<keyword evidence="5" id="KW-0256">Endoplasmic reticulum</keyword>
<dbReference type="VEuPathDB" id="AmoebaDB:DICPUDRAFT_156336"/>
<evidence type="ECO:0000256" key="9">
    <source>
        <dbReference type="SAM" id="SignalP"/>
    </source>
</evidence>
<dbReference type="CDD" id="cd10230">
    <property type="entry name" value="ASKHA_NBD_HSP70_HYOU1"/>
    <property type="match status" value="1"/>
</dbReference>
<dbReference type="PANTHER" id="PTHR45639:SF3">
    <property type="entry name" value="HYPOXIA UP-REGULATED PROTEIN 1"/>
    <property type="match status" value="1"/>
</dbReference>
<dbReference type="GO" id="GO:0140662">
    <property type="term" value="F:ATP-dependent protein folding chaperone"/>
    <property type="evidence" value="ECO:0007669"/>
    <property type="project" value="InterPro"/>
</dbReference>
<dbReference type="PRINTS" id="PR00301">
    <property type="entry name" value="HEATSHOCK70"/>
</dbReference>
<evidence type="ECO:0000313" key="11">
    <source>
        <dbReference type="Proteomes" id="UP000001064"/>
    </source>
</evidence>
<dbReference type="EMBL" id="GL871232">
    <property type="protein sequence ID" value="EGC31759.1"/>
    <property type="molecule type" value="Genomic_DNA"/>
</dbReference>
<reference evidence="11" key="1">
    <citation type="journal article" date="2011" name="Genome Biol.">
        <title>Comparative genomics of the social amoebae Dictyostelium discoideum and Dictyostelium purpureum.</title>
        <authorList>
            <consortium name="US DOE Joint Genome Institute (JGI-PGF)"/>
            <person name="Sucgang R."/>
            <person name="Kuo A."/>
            <person name="Tian X."/>
            <person name="Salerno W."/>
            <person name="Parikh A."/>
            <person name="Feasley C.L."/>
            <person name="Dalin E."/>
            <person name="Tu H."/>
            <person name="Huang E."/>
            <person name="Barry K."/>
            <person name="Lindquist E."/>
            <person name="Shapiro H."/>
            <person name="Bruce D."/>
            <person name="Schmutz J."/>
            <person name="Salamov A."/>
            <person name="Fey P."/>
            <person name="Gaudet P."/>
            <person name="Anjard C."/>
            <person name="Babu M.M."/>
            <person name="Basu S."/>
            <person name="Bushmanova Y."/>
            <person name="van der Wel H."/>
            <person name="Katoh-Kurasawa M."/>
            <person name="Dinh C."/>
            <person name="Coutinho P.M."/>
            <person name="Saito T."/>
            <person name="Elias M."/>
            <person name="Schaap P."/>
            <person name="Kay R.R."/>
            <person name="Henrissat B."/>
            <person name="Eichinger L."/>
            <person name="Rivero F."/>
            <person name="Putnam N.H."/>
            <person name="West C.M."/>
            <person name="Loomis W.F."/>
            <person name="Chisholm R.L."/>
            <person name="Shaulsky G."/>
            <person name="Strassmann J.E."/>
            <person name="Queller D.C."/>
            <person name="Kuspa A."/>
            <person name="Grigoriev I.V."/>
        </authorList>
    </citation>
    <scope>NUCLEOTIDE SEQUENCE [LARGE SCALE GENOMIC DNA]</scope>
    <source>
        <strain evidence="11">QSDP1</strain>
    </source>
</reference>
<dbReference type="FunFam" id="3.90.640.10:FF:000004">
    <property type="entry name" value="Heat shock 70 kDa protein 4"/>
    <property type="match status" value="1"/>
</dbReference>
<dbReference type="FunCoup" id="F0ZWB4">
    <property type="interactions" value="347"/>
</dbReference>
<dbReference type="Gene3D" id="1.20.1270.10">
    <property type="match status" value="1"/>
</dbReference>
<dbReference type="InterPro" id="IPR013126">
    <property type="entry name" value="Hsp_70_fam"/>
</dbReference>
<evidence type="ECO:0000256" key="2">
    <source>
        <dbReference type="ARBA" id="ARBA00007381"/>
    </source>
</evidence>
<evidence type="ECO:0000256" key="3">
    <source>
        <dbReference type="ARBA" id="ARBA00022729"/>
    </source>
</evidence>
<dbReference type="GO" id="GO:0005788">
    <property type="term" value="C:endoplasmic reticulum lumen"/>
    <property type="evidence" value="ECO:0007669"/>
    <property type="project" value="UniProtKB-SubCell"/>
</dbReference>
<dbReference type="GO" id="GO:0000774">
    <property type="term" value="F:adenyl-nucleotide exchange factor activity"/>
    <property type="evidence" value="ECO:0000318"/>
    <property type="project" value="GO_Central"/>
</dbReference>
<evidence type="ECO:0000256" key="6">
    <source>
        <dbReference type="ARBA" id="ARBA00022840"/>
    </source>
</evidence>
<dbReference type="Gene3D" id="3.30.420.40">
    <property type="match status" value="2"/>
</dbReference>
<sequence length="897" mass="101907">MKRNIIVLFSLFVFLCLAVNTAKAIVIGIDLGSQTFKVAVIGPNKFETVLNDQSGRKTISQVGWFKDERIFSSDAFNTWARNPKQIYNLVQPFLGTEYQEGMVEKVGNGFLGFKVSNDTERNTFAIQYNDEVNYSPEELTAMLLKRIKDMATAYIGSSVKDCVITIPPFLNQQQRQALLDAADLAGLNVLSLIQDVNAAALSYAVDRTFNDKNQTVVFYDMGSKYTRVSLVEFESHDEPIKGTKKNKTVSSVTVKAIDWDENLGGYDFDMVIVNYLKSLIKKQIPSANIDDVKLTIKLLKEASKMKENLSVNQQAHIFIGSLVDDIDFSASITKKEFEELSKPLVKRAIEPLKRLIERSGISLKSIDYFEVIGGAIRIPSVQQELKEYLKRDTLDKHLNGDESMSSGAAFYAASLTHYFRVKEIKFKDILPYQIDAEINYQSVNTNEGIENTEDADNNEDTATTTQSKDKKIQLFKANSKMGIKKTVSFTTENGFSLTLNNPTINKGIAVYTIDSLPTPGEKYNFTGKPKVHCGFRLTSSGIVVLEKAEAEITVSLIKQQPKPTKETKETKEKSSDDAASEEKPTEEPVIEVEPVIEYYQKTIRVPLSYTVKNLGVQPISSDLQKTMKTRLDGLDTGDRILRELRQERNNLESFIYETRDKVESNDEYISCSTKEERDELLAELEISSSWLSDAQDADNPNTEEYKQQLAAIKKKADKIINRVKERNLIPTAFDELEALIKKVTVMYNDVSKDLNITEEEHKETLQKIETISKWVKEKRGEFKAADLTKNLPFSSFEIKFKLYDLEKSMKEVLKKKKKPVKPTTTKKDKKKPAKKETEEEQSETTEQQKNQDGASEDNRNEQFKEQNEQNEQNEQQFEDGASEENEDKKESKIHDEL</sequence>
<dbReference type="SUPFAM" id="SSF100934">
    <property type="entry name" value="Heat shock protein 70kD (HSP70), C-terminal subdomain"/>
    <property type="match status" value="1"/>
</dbReference>
<feature type="region of interest" description="Disordered" evidence="8">
    <location>
        <begin position="813"/>
        <end position="897"/>
    </location>
</feature>
<dbReference type="STRING" id="5786.F0ZWB4"/>
<feature type="region of interest" description="Disordered" evidence="8">
    <location>
        <begin position="560"/>
        <end position="587"/>
    </location>
</feature>
<feature type="compositionally biased region" description="Basic and acidic residues" evidence="8">
    <location>
        <begin position="886"/>
        <end position="897"/>
    </location>
</feature>
<feature type="compositionally biased region" description="Acidic residues" evidence="8">
    <location>
        <begin position="876"/>
        <end position="885"/>
    </location>
</feature>
<dbReference type="GeneID" id="10505455"/>
<dbReference type="SUPFAM" id="SSF53067">
    <property type="entry name" value="Actin-like ATPase domain"/>
    <property type="match status" value="2"/>
</dbReference>
<organism evidence="10 11">
    <name type="scientific">Dictyostelium purpureum</name>
    <name type="common">Slime mold</name>
    <dbReference type="NCBI Taxonomy" id="5786"/>
    <lineage>
        <taxon>Eukaryota</taxon>
        <taxon>Amoebozoa</taxon>
        <taxon>Evosea</taxon>
        <taxon>Eumycetozoa</taxon>
        <taxon>Dictyostelia</taxon>
        <taxon>Dictyosteliales</taxon>
        <taxon>Dictyosteliaceae</taxon>
        <taxon>Dictyostelium</taxon>
    </lineage>
</organism>
<dbReference type="InterPro" id="IPR029048">
    <property type="entry name" value="HSP70_C_sf"/>
</dbReference>
<dbReference type="Gene3D" id="2.60.34.10">
    <property type="entry name" value="Substrate Binding Domain Of DNAk, Chain A, domain 1"/>
    <property type="match status" value="1"/>
</dbReference>
<evidence type="ECO:0000256" key="7">
    <source>
        <dbReference type="ARBA" id="ARBA00023186"/>
    </source>
</evidence>
<dbReference type="KEGG" id="dpp:DICPUDRAFT_156336"/>
<dbReference type="FunFam" id="3.30.30.30:FF:000004">
    <property type="entry name" value="hypoxia up-regulated protein 1"/>
    <property type="match status" value="1"/>
</dbReference>
<dbReference type="GO" id="GO:0005524">
    <property type="term" value="F:ATP binding"/>
    <property type="evidence" value="ECO:0007669"/>
    <property type="project" value="UniProtKB-KW"/>
</dbReference>
<dbReference type="PANTHER" id="PTHR45639">
    <property type="entry name" value="HSC70CB, ISOFORM G-RELATED"/>
    <property type="match status" value="1"/>
</dbReference>
<feature type="chain" id="PRO_5003262858" evidence="9">
    <location>
        <begin position="25"/>
        <end position="897"/>
    </location>
</feature>
<gene>
    <name evidence="10" type="ORF">DICPUDRAFT_156336</name>
</gene>
<keyword evidence="7" id="KW-0143">Chaperone</keyword>
<proteinExistence type="inferred from homology"/>
<accession>F0ZWB4</accession>
<name>F0ZWB4_DICPU</name>
<dbReference type="InterPro" id="IPR029047">
    <property type="entry name" value="HSP70_peptide-bd_sf"/>
</dbReference>
<dbReference type="OMA" id="VNQQAHI"/>
<feature type="compositionally biased region" description="Basic and acidic residues" evidence="8">
    <location>
        <begin position="856"/>
        <end position="867"/>
    </location>
</feature>
<feature type="signal peptide" evidence="9">
    <location>
        <begin position="1"/>
        <end position="24"/>
    </location>
</feature>
<comment type="similarity">
    <text evidence="2">Belongs to the heat shock protein 70 family.</text>
</comment>
<keyword evidence="4" id="KW-0547">Nucleotide-binding</keyword>
<dbReference type="GO" id="GO:0034663">
    <property type="term" value="C:endoplasmic reticulum chaperone complex"/>
    <property type="evidence" value="ECO:0000318"/>
    <property type="project" value="GO_Central"/>
</dbReference>
<keyword evidence="6" id="KW-0067">ATP-binding</keyword>
<dbReference type="InParanoid" id="F0ZWB4"/>
<dbReference type="InterPro" id="IPR043129">
    <property type="entry name" value="ATPase_NBD"/>
</dbReference>
<keyword evidence="3 9" id="KW-0732">Signal</keyword>
<keyword evidence="11" id="KW-1185">Reference proteome</keyword>
<evidence type="ECO:0000256" key="5">
    <source>
        <dbReference type="ARBA" id="ARBA00022824"/>
    </source>
</evidence>
<evidence type="ECO:0000313" key="10">
    <source>
        <dbReference type="EMBL" id="EGC31759.1"/>
    </source>
</evidence>
<protein>
    <submittedName>
        <fullName evidence="10">Uncharacterized protein</fullName>
    </submittedName>
</protein>
<dbReference type="Gene3D" id="3.30.30.30">
    <property type="match status" value="1"/>
</dbReference>
<dbReference type="eggNOG" id="KOG0104">
    <property type="taxonomic scope" value="Eukaryota"/>
</dbReference>
<dbReference type="Gene3D" id="3.90.640.10">
    <property type="entry name" value="Actin, Chain A, domain 4"/>
    <property type="match status" value="1"/>
</dbReference>
<dbReference type="eggNOG" id="KOG0103">
    <property type="taxonomic scope" value="Eukaryota"/>
</dbReference>
<evidence type="ECO:0000256" key="4">
    <source>
        <dbReference type="ARBA" id="ARBA00022741"/>
    </source>
</evidence>
<dbReference type="Pfam" id="PF00012">
    <property type="entry name" value="HSP70"/>
    <property type="match status" value="1"/>
</dbReference>